<evidence type="ECO:0000256" key="1">
    <source>
        <dbReference type="ARBA" id="ARBA00004141"/>
    </source>
</evidence>
<name>A0ABR1KT97_9PEZI</name>
<dbReference type="PANTHER" id="PTHR23501">
    <property type="entry name" value="MAJOR FACILITATOR SUPERFAMILY"/>
    <property type="match status" value="1"/>
</dbReference>
<comment type="caution">
    <text evidence="8">The sequence shown here is derived from an EMBL/GenBank/DDBJ whole genome shotgun (WGS) entry which is preliminary data.</text>
</comment>
<feature type="transmembrane region" description="Helical" evidence="6">
    <location>
        <begin position="115"/>
        <end position="133"/>
    </location>
</feature>
<proteinExistence type="predicted"/>
<evidence type="ECO:0000256" key="2">
    <source>
        <dbReference type="ARBA" id="ARBA00022692"/>
    </source>
</evidence>
<feature type="region of interest" description="Disordered" evidence="5">
    <location>
        <begin position="543"/>
        <end position="574"/>
    </location>
</feature>
<feature type="transmembrane region" description="Helical" evidence="6">
    <location>
        <begin position="245"/>
        <end position="265"/>
    </location>
</feature>
<dbReference type="InterPro" id="IPR020846">
    <property type="entry name" value="MFS_dom"/>
</dbReference>
<feature type="compositionally biased region" description="Low complexity" evidence="5">
    <location>
        <begin position="11"/>
        <end position="31"/>
    </location>
</feature>
<evidence type="ECO:0000256" key="4">
    <source>
        <dbReference type="ARBA" id="ARBA00023136"/>
    </source>
</evidence>
<feature type="transmembrane region" description="Helical" evidence="6">
    <location>
        <begin position="172"/>
        <end position="192"/>
    </location>
</feature>
<comment type="subcellular location">
    <subcellularLocation>
        <location evidence="1">Membrane</location>
        <topology evidence="1">Multi-pass membrane protein</topology>
    </subcellularLocation>
</comment>
<evidence type="ECO:0000256" key="6">
    <source>
        <dbReference type="SAM" id="Phobius"/>
    </source>
</evidence>
<dbReference type="EMBL" id="JBBPHU010000003">
    <property type="protein sequence ID" value="KAK7520642.1"/>
    <property type="molecule type" value="Genomic_DNA"/>
</dbReference>
<dbReference type="InterPro" id="IPR011701">
    <property type="entry name" value="MFS"/>
</dbReference>
<sequence>MTVRHGSSGETSPLLSPRSPSSHSSRSSTSSARHVKDGSEPTISLYRGAAIVASLGMIIFLQACNFSLLTTTQSSIAADFDAFEEATWFTSAYLIPMSSTTPLMGRLSQVFSPRICIFISTLFFGLGSLIAALSRSLEWFLVGRVVAGSAGAGVASVAIIIVLQVGGPKHRGLLLGVINSIITTGVSLGAVLGGVIEPRFGWRAVFWPQTPLLILGGIAILLSIPSHLGASKDDTRSMRQRLMEIDYLGAVLLTLTIFLLLLGLSGRSIKVIPILVSLLALLPLFTFTELRISRDPIIPVSLLSSRGLLLSCLATVTFMASRWSVLFYTPVYAIGVLLWAPAAAGSILIPTNLGFAIGGLAVGALHIRRAGSFYFPSLLFTALFPISLLSMALSGTAAFPAAGYVALTFINGTVTGAVINYTLVHTLHLTPPATHFIVTSLLATFRGFAGSFGAAAGGGIFARFLSRFLNEGFHAHGIDPREERVKELIRRLVGSPALVGRLQGVEKEVAVASYEGALRGLFLVAVAVGVGVVFAQAGTGWKGWEERSDEPEHDTEQQRRNEIEEAERAEVGSA</sequence>
<keyword evidence="9" id="KW-1185">Reference proteome</keyword>
<feature type="region of interest" description="Disordered" evidence="5">
    <location>
        <begin position="1"/>
        <end position="37"/>
    </location>
</feature>
<evidence type="ECO:0000313" key="8">
    <source>
        <dbReference type="EMBL" id="KAK7520642.1"/>
    </source>
</evidence>
<feature type="transmembrane region" description="Helical" evidence="6">
    <location>
        <begin position="300"/>
        <end position="320"/>
    </location>
</feature>
<feature type="transmembrane region" description="Helical" evidence="6">
    <location>
        <begin position="373"/>
        <end position="395"/>
    </location>
</feature>
<feature type="transmembrane region" description="Helical" evidence="6">
    <location>
        <begin position="401"/>
        <end position="424"/>
    </location>
</feature>
<feature type="compositionally biased region" description="Basic and acidic residues" evidence="5">
    <location>
        <begin position="554"/>
        <end position="574"/>
    </location>
</feature>
<dbReference type="InterPro" id="IPR036259">
    <property type="entry name" value="MFS_trans_sf"/>
</dbReference>
<feature type="transmembrane region" description="Helical" evidence="6">
    <location>
        <begin position="332"/>
        <end position="361"/>
    </location>
</feature>
<feature type="transmembrane region" description="Helical" evidence="6">
    <location>
        <begin position="271"/>
        <end position="288"/>
    </location>
</feature>
<feature type="transmembrane region" description="Helical" evidence="6">
    <location>
        <begin position="45"/>
        <end position="64"/>
    </location>
</feature>
<evidence type="ECO:0000256" key="5">
    <source>
        <dbReference type="SAM" id="MobiDB-lite"/>
    </source>
</evidence>
<keyword evidence="3 6" id="KW-1133">Transmembrane helix</keyword>
<dbReference type="Pfam" id="PF07690">
    <property type="entry name" value="MFS_1"/>
    <property type="match status" value="1"/>
</dbReference>
<reference evidence="8 9" key="1">
    <citation type="submission" date="2024-04" db="EMBL/GenBank/DDBJ databases">
        <title>Phyllosticta paracitricarpa is synonymous to the EU quarantine fungus P. citricarpa based on phylogenomic analyses.</title>
        <authorList>
            <consortium name="Lawrence Berkeley National Laboratory"/>
            <person name="Van Ingen-Buijs V.A."/>
            <person name="Van Westerhoven A.C."/>
            <person name="Haridas S."/>
            <person name="Skiadas P."/>
            <person name="Martin F."/>
            <person name="Groenewald J.Z."/>
            <person name="Crous P.W."/>
            <person name="Seidl M.F."/>
        </authorList>
    </citation>
    <scope>NUCLEOTIDE SEQUENCE [LARGE SCALE GENOMIC DNA]</scope>
    <source>
        <strain evidence="8 9">CBS 123371</strain>
    </source>
</reference>
<feature type="transmembrane region" description="Helical" evidence="6">
    <location>
        <begin position="436"/>
        <end position="462"/>
    </location>
</feature>
<dbReference type="SUPFAM" id="SSF103473">
    <property type="entry name" value="MFS general substrate transporter"/>
    <property type="match status" value="1"/>
</dbReference>
<feature type="transmembrane region" description="Helical" evidence="6">
    <location>
        <begin position="204"/>
        <end position="224"/>
    </location>
</feature>
<evidence type="ECO:0000256" key="3">
    <source>
        <dbReference type="ARBA" id="ARBA00022989"/>
    </source>
</evidence>
<keyword evidence="4 6" id="KW-0472">Membrane</keyword>
<feature type="domain" description="Major facilitator superfamily (MFS) profile" evidence="7">
    <location>
        <begin position="51"/>
        <end position="474"/>
    </location>
</feature>
<gene>
    <name evidence="8" type="ORF">IWZ03DRAFT_373480</name>
</gene>
<accession>A0ABR1KT97</accession>
<dbReference type="PANTHER" id="PTHR23501:SF6">
    <property type="entry name" value="MULTIDRUG TRANSPORTER, PUTATIVE (AFU_ORTHOLOGUE AFUA_3G14560)-RELATED"/>
    <property type="match status" value="1"/>
</dbReference>
<feature type="transmembrane region" description="Helical" evidence="6">
    <location>
        <begin position="139"/>
        <end position="165"/>
    </location>
</feature>
<evidence type="ECO:0000259" key="7">
    <source>
        <dbReference type="PROSITE" id="PS50850"/>
    </source>
</evidence>
<protein>
    <submittedName>
        <fullName evidence="8">Major facilitator superfamily domain-containing protein</fullName>
    </submittedName>
</protein>
<dbReference type="Proteomes" id="UP001363622">
    <property type="component" value="Unassembled WGS sequence"/>
</dbReference>
<dbReference type="PROSITE" id="PS50850">
    <property type="entry name" value="MFS"/>
    <property type="match status" value="1"/>
</dbReference>
<dbReference type="Gene3D" id="1.20.1250.20">
    <property type="entry name" value="MFS general substrate transporter like domains"/>
    <property type="match status" value="1"/>
</dbReference>
<organism evidence="8 9">
    <name type="scientific">Phyllosticta citriasiana</name>
    <dbReference type="NCBI Taxonomy" id="595635"/>
    <lineage>
        <taxon>Eukaryota</taxon>
        <taxon>Fungi</taxon>
        <taxon>Dikarya</taxon>
        <taxon>Ascomycota</taxon>
        <taxon>Pezizomycotina</taxon>
        <taxon>Dothideomycetes</taxon>
        <taxon>Dothideomycetes incertae sedis</taxon>
        <taxon>Botryosphaeriales</taxon>
        <taxon>Phyllostictaceae</taxon>
        <taxon>Phyllosticta</taxon>
    </lineage>
</organism>
<keyword evidence="2 6" id="KW-0812">Transmembrane</keyword>
<evidence type="ECO:0000313" key="9">
    <source>
        <dbReference type="Proteomes" id="UP001363622"/>
    </source>
</evidence>